<dbReference type="AlphaFoldDB" id="A0A250I6Z1"/>
<proteinExistence type="predicted"/>
<keyword evidence="2" id="KW-0449">Lipoprotein</keyword>
<name>A0A250I6Z1_9BACT</name>
<accession>A0A250I6Z1</accession>
<feature type="signal peptide" evidence="1">
    <location>
        <begin position="1"/>
        <end position="29"/>
    </location>
</feature>
<dbReference type="PROSITE" id="PS51257">
    <property type="entry name" value="PROKAR_LIPOPROTEIN"/>
    <property type="match status" value="1"/>
</dbReference>
<organism evidence="2 3">
    <name type="scientific">Melittangium boletus DSM 14713</name>
    <dbReference type="NCBI Taxonomy" id="1294270"/>
    <lineage>
        <taxon>Bacteria</taxon>
        <taxon>Pseudomonadati</taxon>
        <taxon>Myxococcota</taxon>
        <taxon>Myxococcia</taxon>
        <taxon>Myxococcales</taxon>
        <taxon>Cystobacterineae</taxon>
        <taxon>Archangiaceae</taxon>
        <taxon>Melittangium</taxon>
    </lineage>
</organism>
<protein>
    <submittedName>
        <fullName evidence="2">Lipoprotein</fullName>
    </submittedName>
</protein>
<dbReference type="KEGG" id="mbd:MEBOL_000395"/>
<keyword evidence="1" id="KW-0732">Signal</keyword>
<gene>
    <name evidence="2" type="ORF">MEBOL_000395</name>
</gene>
<dbReference type="Proteomes" id="UP000217289">
    <property type="component" value="Chromosome"/>
</dbReference>
<evidence type="ECO:0000313" key="3">
    <source>
        <dbReference type="Proteomes" id="UP000217289"/>
    </source>
</evidence>
<evidence type="ECO:0000256" key="1">
    <source>
        <dbReference type="SAM" id="SignalP"/>
    </source>
</evidence>
<keyword evidence="3" id="KW-1185">Reference proteome</keyword>
<dbReference type="EMBL" id="CP022163">
    <property type="protein sequence ID" value="ATB26960.1"/>
    <property type="molecule type" value="Genomic_DNA"/>
</dbReference>
<reference evidence="2 3" key="1">
    <citation type="submission" date="2017-06" db="EMBL/GenBank/DDBJ databases">
        <authorList>
            <person name="Kim H.J."/>
            <person name="Triplett B.A."/>
        </authorList>
    </citation>
    <scope>NUCLEOTIDE SEQUENCE [LARGE SCALE GENOMIC DNA]</scope>
    <source>
        <strain evidence="2 3">DSM 14713</strain>
    </source>
</reference>
<feature type="chain" id="PRO_5013010080" evidence="1">
    <location>
        <begin position="30"/>
        <end position="276"/>
    </location>
</feature>
<evidence type="ECO:0000313" key="2">
    <source>
        <dbReference type="EMBL" id="ATB26960.1"/>
    </source>
</evidence>
<sequence>MPLPPRRDSFRFTPLLLACALLVSCAAHPRRSGYAGGSLRLDSETAGRMRHAASVTGARGVATSSAVKAAASQLARLAPALLALFQHDEDELSRVEAFLLECVQRAEREINFERFGNRSPDSSDCHRVVAVDRCGRPITQAMELGNLKHARALACMQDILRELWPAPVSIEQRYRFYSHANVIETISRADEQRFFDEDCGDKLWGTIKPDVVLHADRDLLRAILILDLKFPCPEGREPIWTNYGDKSAYSGSNQKIVYKEALGGEAVLMSPRGIFR</sequence>